<dbReference type="GO" id="GO:0032993">
    <property type="term" value="C:protein-DNA complex"/>
    <property type="evidence" value="ECO:0007669"/>
    <property type="project" value="TreeGrafter"/>
</dbReference>
<evidence type="ECO:0000259" key="6">
    <source>
        <dbReference type="PROSITE" id="PS50110"/>
    </source>
</evidence>
<dbReference type="PANTHER" id="PTHR48111:SF40">
    <property type="entry name" value="PHOSPHATE REGULON TRANSCRIPTIONAL REGULATORY PROTEIN PHOB"/>
    <property type="match status" value="1"/>
</dbReference>
<dbReference type="STRING" id="536979.SAMN04488055_0809"/>
<accession>A0A1N6DJ69</accession>
<dbReference type="Pfam" id="PF00486">
    <property type="entry name" value="Trans_reg_C"/>
    <property type="match status" value="1"/>
</dbReference>
<sequence length="241" mass="27762">MAGRLFIWKTKKTMAIKVLVAENDELLTLVLKNYLSGHGYEVYIAYNGEAAWKLFNKIKFDICLLDIMMPILDGYALATKIRAINKQLPIIYLSGMIATDDIIKGLETGADDYMTKPYNYAELVLRMEVFLKRAARTSGKIYTFGKYVLDTEKYLLTTGDLRVGLPMKEVKILSVLAKNIRTTVSRENIIQEVWNKSEGKIERPLHIFIHRIRKHLRADPRVEIETIRNVGYRLQVFDGIN</sequence>
<dbReference type="GO" id="GO:0006355">
    <property type="term" value="P:regulation of DNA-templated transcription"/>
    <property type="evidence" value="ECO:0007669"/>
    <property type="project" value="InterPro"/>
</dbReference>
<dbReference type="Pfam" id="PF00072">
    <property type="entry name" value="Response_reg"/>
    <property type="match status" value="1"/>
</dbReference>
<dbReference type="InterPro" id="IPR011006">
    <property type="entry name" value="CheY-like_superfamily"/>
</dbReference>
<feature type="DNA-binding region" description="OmpR/PhoB-type" evidence="5">
    <location>
        <begin position="139"/>
        <end position="236"/>
    </location>
</feature>
<evidence type="ECO:0000256" key="4">
    <source>
        <dbReference type="PROSITE-ProRule" id="PRU00169"/>
    </source>
</evidence>
<feature type="domain" description="Response regulatory" evidence="6">
    <location>
        <begin position="17"/>
        <end position="131"/>
    </location>
</feature>
<evidence type="ECO:0000256" key="1">
    <source>
        <dbReference type="ARBA" id="ARBA00022553"/>
    </source>
</evidence>
<dbReference type="InterPro" id="IPR036388">
    <property type="entry name" value="WH-like_DNA-bd_sf"/>
</dbReference>
<dbReference type="SUPFAM" id="SSF52172">
    <property type="entry name" value="CheY-like"/>
    <property type="match status" value="1"/>
</dbReference>
<dbReference type="AlphaFoldDB" id="A0A1N6DJ69"/>
<keyword evidence="1 4" id="KW-0597">Phosphoprotein</keyword>
<reference evidence="8 9" key="1">
    <citation type="submission" date="2016-11" db="EMBL/GenBank/DDBJ databases">
        <authorList>
            <person name="Jaros S."/>
            <person name="Januszkiewicz K."/>
            <person name="Wedrychowicz H."/>
        </authorList>
    </citation>
    <scope>NUCLEOTIDE SEQUENCE [LARGE SCALE GENOMIC DNA]</scope>
    <source>
        <strain evidence="8 9">DSM 24787</strain>
    </source>
</reference>
<keyword evidence="9" id="KW-1185">Reference proteome</keyword>
<dbReference type="CDD" id="cd00383">
    <property type="entry name" value="trans_reg_C"/>
    <property type="match status" value="1"/>
</dbReference>
<gene>
    <name evidence="8" type="ORF">SAMN04488055_0809</name>
</gene>
<dbReference type="Gene3D" id="3.40.50.2300">
    <property type="match status" value="1"/>
</dbReference>
<dbReference type="InterPro" id="IPR001867">
    <property type="entry name" value="OmpR/PhoB-type_DNA-bd"/>
</dbReference>
<evidence type="ECO:0000313" key="9">
    <source>
        <dbReference type="Proteomes" id="UP000185003"/>
    </source>
</evidence>
<dbReference type="InterPro" id="IPR001789">
    <property type="entry name" value="Sig_transdc_resp-reg_receiver"/>
</dbReference>
<dbReference type="GO" id="GO:0000976">
    <property type="term" value="F:transcription cis-regulatory region binding"/>
    <property type="evidence" value="ECO:0007669"/>
    <property type="project" value="TreeGrafter"/>
</dbReference>
<keyword evidence="3 5" id="KW-0238">DNA-binding</keyword>
<dbReference type="SMART" id="SM00448">
    <property type="entry name" value="REC"/>
    <property type="match status" value="1"/>
</dbReference>
<dbReference type="PROSITE" id="PS51755">
    <property type="entry name" value="OMPR_PHOB"/>
    <property type="match status" value="1"/>
</dbReference>
<dbReference type="SMART" id="SM00862">
    <property type="entry name" value="Trans_reg_C"/>
    <property type="match status" value="1"/>
</dbReference>
<dbReference type="GO" id="GO:0000156">
    <property type="term" value="F:phosphorelay response regulator activity"/>
    <property type="evidence" value="ECO:0007669"/>
    <property type="project" value="TreeGrafter"/>
</dbReference>
<feature type="modified residue" description="4-aspartylphosphate" evidence="4">
    <location>
        <position position="66"/>
    </location>
</feature>
<protein>
    <submittedName>
        <fullName evidence="8">DNA-binding response regulator, OmpR family, contains REC and winged-helix (WHTH) domain</fullName>
    </submittedName>
</protein>
<feature type="domain" description="OmpR/PhoB-type" evidence="7">
    <location>
        <begin position="139"/>
        <end position="236"/>
    </location>
</feature>
<organism evidence="8 9">
    <name type="scientific">Chitinophaga niabensis</name>
    <dbReference type="NCBI Taxonomy" id="536979"/>
    <lineage>
        <taxon>Bacteria</taxon>
        <taxon>Pseudomonadati</taxon>
        <taxon>Bacteroidota</taxon>
        <taxon>Chitinophagia</taxon>
        <taxon>Chitinophagales</taxon>
        <taxon>Chitinophagaceae</taxon>
        <taxon>Chitinophaga</taxon>
    </lineage>
</organism>
<keyword evidence="2" id="KW-0902">Two-component regulatory system</keyword>
<evidence type="ECO:0000256" key="3">
    <source>
        <dbReference type="ARBA" id="ARBA00023125"/>
    </source>
</evidence>
<evidence type="ECO:0000313" key="8">
    <source>
        <dbReference type="EMBL" id="SIN70845.1"/>
    </source>
</evidence>
<dbReference type="PROSITE" id="PS50110">
    <property type="entry name" value="RESPONSE_REGULATORY"/>
    <property type="match status" value="1"/>
</dbReference>
<evidence type="ECO:0000256" key="5">
    <source>
        <dbReference type="PROSITE-ProRule" id="PRU01091"/>
    </source>
</evidence>
<dbReference type="InterPro" id="IPR039420">
    <property type="entry name" value="WalR-like"/>
</dbReference>
<evidence type="ECO:0000256" key="2">
    <source>
        <dbReference type="ARBA" id="ARBA00023012"/>
    </source>
</evidence>
<dbReference type="Proteomes" id="UP000185003">
    <property type="component" value="Unassembled WGS sequence"/>
</dbReference>
<dbReference type="CDD" id="cd17574">
    <property type="entry name" value="REC_OmpR"/>
    <property type="match status" value="1"/>
</dbReference>
<dbReference type="Gene3D" id="1.10.10.10">
    <property type="entry name" value="Winged helix-like DNA-binding domain superfamily/Winged helix DNA-binding domain"/>
    <property type="match status" value="1"/>
</dbReference>
<proteinExistence type="predicted"/>
<dbReference type="PANTHER" id="PTHR48111">
    <property type="entry name" value="REGULATOR OF RPOS"/>
    <property type="match status" value="1"/>
</dbReference>
<dbReference type="GO" id="GO:0005829">
    <property type="term" value="C:cytosol"/>
    <property type="evidence" value="ECO:0007669"/>
    <property type="project" value="TreeGrafter"/>
</dbReference>
<name>A0A1N6DJ69_9BACT</name>
<evidence type="ECO:0000259" key="7">
    <source>
        <dbReference type="PROSITE" id="PS51755"/>
    </source>
</evidence>
<dbReference type="EMBL" id="FSRA01000001">
    <property type="protein sequence ID" value="SIN70845.1"/>
    <property type="molecule type" value="Genomic_DNA"/>
</dbReference>